<feature type="modified residue" description="4-aspartylphosphate" evidence="6">
    <location>
        <position position="51"/>
    </location>
</feature>
<dbReference type="Gene3D" id="1.10.10.10">
    <property type="entry name" value="Winged helix-like DNA-binding domain superfamily/Winged helix DNA-binding domain"/>
    <property type="match status" value="1"/>
</dbReference>
<dbReference type="PANTHER" id="PTHR48111">
    <property type="entry name" value="REGULATOR OF RPOS"/>
    <property type="match status" value="1"/>
</dbReference>
<feature type="domain" description="Response regulatory" evidence="8">
    <location>
        <begin position="2"/>
        <end position="116"/>
    </location>
</feature>
<evidence type="ECO:0000256" key="6">
    <source>
        <dbReference type="PROSITE-ProRule" id="PRU00169"/>
    </source>
</evidence>
<dbReference type="InterPro" id="IPR039420">
    <property type="entry name" value="WalR-like"/>
</dbReference>
<dbReference type="AlphaFoldDB" id="A0A1G9TKA3"/>
<sequence>MKILLVEDEPALRDELRAFLAEQGFLCEWASTYREGQEKLRLYAYDVVLLDITLPGGTGLDLMQVLKEEHPETGVLILSAKDSLRDKLTGLNRGADDYLTKPFHFEELNARLNALIRRRSFQGASRVRFQELAIDTQAKTVQAGPETLDLTRKEFELLLYLVVNKNRVVSRQAIAEHLWGDHYDSVDSLDFVYVHINNLRKKLAAVGLEDYIRTVYGMGYKLSAS</sequence>
<evidence type="ECO:0000259" key="8">
    <source>
        <dbReference type="PROSITE" id="PS50110"/>
    </source>
</evidence>
<dbReference type="InterPro" id="IPR011006">
    <property type="entry name" value="CheY-like_superfamily"/>
</dbReference>
<dbReference type="InterPro" id="IPR001789">
    <property type="entry name" value="Sig_transdc_resp-reg_receiver"/>
</dbReference>
<evidence type="ECO:0000259" key="9">
    <source>
        <dbReference type="PROSITE" id="PS51755"/>
    </source>
</evidence>
<dbReference type="EMBL" id="FNFO01000014">
    <property type="protein sequence ID" value="SDM48157.1"/>
    <property type="molecule type" value="Genomic_DNA"/>
</dbReference>
<dbReference type="PROSITE" id="PS50110">
    <property type="entry name" value="RESPONSE_REGULATORY"/>
    <property type="match status" value="1"/>
</dbReference>
<proteinExistence type="predicted"/>
<evidence type="ECO:0000256" key="1">
    <source>
        <dbReference type="ARBA" id="ARBA00022553"/>
    </source>
</evidence>
<evidence type="ECO:0000256" key="3">
    <source>
        <dbReference type="ARBA" id="ARBA00023015"/>
    </source>
</evidence>
<keyword evidence="2" id="KW-0902">Two-component regulatory system</keyword>
<dbReference type="Proteomes" id="UP000198510">
    <property type="component" value="Unassembled WGS sequence"/>
</dbReference>
<keyword evidence="5" id="KW-0804">Transcription</keyword>
<dbReference type="Pfam" id="PF00072">
    <property type="entry name" value="Response_reg"/>
    <property type="match status" value="1"/>
</dbReference>
<keyword evidence="1 6" id="KW-0597">Phosphoprotein</keyword>
<dbReference type="Gene3D" id="3.40.50.2300">
    <property type="match status" value="1"/>
</dbReference>
<name>A0A1G9TKA3_9BACT</name>
<keyword evidence="11" id="KW-1185">Reference proteome</keyword>
<dbReference type="OrthoDB" id="5343479at2"/>
<dbReference type="GO" id="GO:0006355">
    <property type="term" value="P:regulation of DNA-templated transcription"/>
    <property type="evidence" value="ECO:0007669"/>
    <property type="project" value="InterPro"/>
</dbReference>
<dbReference type="STRING" id="1075417.SAMN05421823_11445"/>
<feature type="domain" description="OmpR/PhoB-type" evidence="9">
    <location>
        <begin position="124"/>
        <end position="224"/>
    </location>
</feature>
<dbReference type="GO" id="GO:0032993">
    <property type="term" value="C:protein-DNA complex"/>
    <property type="evidence" value="ECO:0007669"/>
    <property type="project" value="TreeGrafter"/>
</dbReference>
<keyword evidence="4 7" id="KW-0238">DNA-binding</keyword>
<evidence type="ECO:0000256" key="4">
    <source>
        <dbReference type="ARBA" id="ARBA00023125"/>
    </source>
</evidence>
<dbReference type="Pfam" id="PF00486">
    <property type="entry name" value="Trans_reg_C"/>
    <property type="match status" value="1"/>
</dbReference>
<dbReference type="PROSITE" id="PS51755">
    <property type="entry name" value="OMPR_PHOB"/>
    <property type="match status" value="1"/>
</dbReference>
<dbReference type="SMART" id="SM00448">
    <property type="entry name" value="REC"/>
    <property type="match status" value="1"/>
</dbReference>
<evidence type="ECO:0000313" key="11">
    <source>
        <dbReference type="Proteomes" id="UP000198510"/>
    </source>
</evidence>
<organism evidence="10 11">
    <name type="scientific">Catalinimonas alkaloidigena</name>
    <dbReference type="NCBI Taxonomy" id="1075417"/>
    <lineage>
        <taxon>Bacteria</taxon>
        <taxon>Pseudomonadati</taxon>
        <taxon>Bacteroidota</taxon>
        <taxon>Cytophagia</taxon>
        <taxon>Cytophagales</taxon>
        <taxon>Catalimonadaceae</taxon>
        <taxon>Catalinimonas</taxon>
    </lineage>
</organism>
<evidence type="ECO:0000313" key="10">
    <source>
        <dbReference type="EMBL" id="SDM48157.1"/>
    </source>
</evidence>
<accession>A0A1G9TKA3</accession>
<evidence type="ECO:0000256" key="7">
    <source>
        <dbReference type="PROSITE-ProRule" id="PRU01091"/>
    </source>
</evidence>
<feature type="DNA-binding region" description="OmpR/PhoB-type" evidence="7">
    <location>
        <begin position="124"/>
        <end position="224"/>
    </location>
</feature>
<dbReference type="PANTHER" id="PTHR48111:SF22">
    <property type="entry name" value="REGULATOR OF RPOS"/>
    <property type="match status" value="1"/>
</dbReference>
<dbReference type="SMART" id="SM00862">
    <property type="entry name" value="Trans_reg_C"/>
    <property type="match status" value="1"/>
</dbReference>
<protein>
    <submittedName>
        <fullName evidence="10">DNA-binding response regulator, OmpR family, contains REC and winged-helix (WHTH) domain</fullName>
    </submittedName>
</protein>
<dbReference type="SUPFAM" id="SSF52172">
    <property type="entry name" value="CheY-like"/>
    <property type="match status" value="1"/>
</dbReference>
<dbReference type="RefSeq" id="WP_089687873.1">
    <property type="nucleotide sequence ID" value="NZ_FNFO01000014.1"/>
</dbReference>
<evidence type="ECO:0000256" key="5">
    <source>
        <dbReference type="ARBA" id="ARBA00023163"/>
    </source>
</evidence>
<keyword evidence="3" id="KW-0805">Transcription regulation</keyword>
<dbReference type="CDD" id="cd00383">
    <property type="entry name" value="trans_reg_C"/>
    <property type="match status" value="1"/>
</dbReference>
<evidence type="ECO:0000256" key="2">
    <source>
        <dbReference type="ARBA" id="ARBA00023012"/>
    </source>
</evidence>
<dbReference type="InterPro" id="IPR036388">
    <property type="entry name" value="WH-like_DNA-bd_sf"/>
</dbReference>
<dbReference type="GO" id="GO:0000156">
    <property type="term" value="F:phosphorelay response regulator activity"/>
    <property type="evidence" value="ECO:0007669"/>
    <property type="project" value="TreeGrafter"/>
</dbReference>
<dbReference type="GO" id="GO:0000976">
    <property type="term" value="F:transcription cis-regulatory region binding"/>
    <property type="evidence" value="ECO:0007669"/>
    <property type="project" value="TreeGrafter"/>
</dbReference>
<dbReference type="Gene3D" id="6.10.250.690">
    <property type="match status" value="1"/>
</dbReference>
<dbReference type="GO" id="GO:0005829">
    <property type="term" value="C:cytosol"/>
    <property type="evidence" value="ECO:0007669"/>
    <property type="project" value="TreeGrafter"/>
</dbReference>
<dbReference type="InterPro" id="IPR001867">
    <property type="entry name" value="OmpR/PhoB-type_DNA-bd"/>
</dbReference>
<reference evidence="10 11" key="1">
    <citation type="submission" date="2016-10" db="EMBL/GenBank/DDBJ databases">
        <authorList>
            <person name="de Groot N.N."/>
        </authorList>
    </citation>
    <scope>NUCLEOTIDE SEQUENCE [LARGE SCALE GENOMIC DNA]</scope>
    <source>
        <strain evidence="10 11">DSM 25186</strain>
    </source>
</reference>
<gene>
    <name evidence="10" type="ORF">SAMN05421823_11445</name>
</gene>